<dbReference type="CDD" id="cd00130">
    <property type="entry name" value="PAS"/>
    <property type="match status" value="1"/>
</dbReference>
<evidence type="ECO:0000256" key="8">
    <source>
        <dbReference type="ARBA" id="ARBA00022679"/>
    </source>
</evidence>
<keyword evidence="7" id="KW-0288">FMN</keyword>
<evidence type="ECO:0000259" key="16">
    <source>
        <dbReference type="PROSITE" id="PS50112"/>
    </source>
</evidence>
<feature type="domain" description="PAC" evidence="17">
    <location>
        <begin position="233"/>
        <end position="285"/>
    </location>
</feature>
<keyword evidence="8 18" id="KW-0808">Transferase</keyword>
<dbReference type="Gene3D" id="3.30.565.10">
    <property type="entry name" value="Histidine kinase-like ATPase, C-terminal domain"/>
    <property type="match status" value="1"/>
</dbReference>
<name>A0ABV7BUY3_9PROT</name>
<keyword evidence="5" id="KW-0716">Sensory transduction</keyword>
<dbReference type="Gene3D" id="3.30.450.20">
    <property type="entry name" value="PAS domain"/>
    <property type="match status" value="2"/>
</dbReference>
<dbReference type="EMBL" id="JBHRSB010000002">
    <property type="protein sequence ID" value="MFC2999865.1"/>
    <property type="molecule type" value="Genomic_DNA"/>
</dbReference>
<evidence type="ECO:0000256" key="3">
    <source>
        <dbReference type="ARBA" id="ARBA00022543"/>
    </source>
</evidence>
<keyword evidence="14" id="KW-0843">Virulence</keyword>
<dbReference type="SUPFAM" id="SSF55785">
    <property type="entry name" value="PYP-like sensor domain (PAS domain)"/>
    <property type="match status" value="2"/>
</dbReference>
<evidence type="ECO:0000256" key="4">
    <source>
        <dbReference type="ARBA" id="ARBA00022553"/>
    </source>
</evidence>
<evidence type="ECO:0000256" key="5">
    <source>
        <dbReference type="ARBA" id="ARBA00022606"/>
    </source>
</evidence>
<dbReference type="GO" id="GO:0004673">
    <property type="term" value="F:protein histidine kinase activity"/>
    <property type="evidence" value="ECO:0007669"/>
    <property type="project" value="UniProtKB-EC"/>
</dbReference>
<dbReference type="InterPro" id="IPR000700">
    <property type="entry name" value="PAS-assoc_C"/>
</dbReference>
<organism evidence="18 19">
    <name type="scientific">Falsiroseomonas tokyonensis</name>
    <dbReference type="NCBI Taxonomy" id="430521"/>
    <lineage>
        <taxon>Bacteria</taxon>
        <taxon>Pseudomonadati</taxon>
        <taxon>Pseudomonadota</taxon>
        <taxon>Alphaproteobacteria</taxon>
        <taxon>Acetobacterales</taxon>
        <taxon>Roseomonadaceae</taxon>
        <taxon>Falsiroseomonas</taxon>
    </lineage>
</organism>
<dbReference type="Proteomes" id="UP001595420">
    <property type="component" value="Unassembled WGS sequence"/>
</dbReference>
<evidence type="ECO:0000256" key="9">
    <source>
        <dbReference type="ARBA" id="ARBA00022737"/>
    </source>
</evidence>
<evidence type="ECO:0000313" key="18">
    <source>
        <dbReference type="EMBL" id="MFC2999865.1"/>
    </source>
</evidence>
<dbReference type="InterPro" id="IPR035965">
    <property type="entry name" value="PAS-like_dom_sf"/>
</dbReference>
<keyword evidence="4" id="KW-0597">Phosphoprotein</keyword>
<keyword evidence="9" id="KW-0677">Repeat</keyword>
<dbReference type="InterPro" id="IPR036890">
    <property type="entry name" value="HATPase_C_sf"/>
</dbReference>
<dbReference type="Pfam" id="PF08447">
    <property type="entry name" value="PAS_3"/>
    <property type="match status" value="1"/>
</dbReference>
<dbReference type="EC" id="2.7.13.3" evidence="2"/>
<dbReference type="PROSITE" id="PS50113">
    <property type="entry name" value="PAC"/>
    <property type="match status" value="1"/>
</dbReference>
<dbReference type="SMART" id="SM00086">
    <property type="entry name" value="PAC"/>
    <property type="match status" value="1"/>
</dbReference>
<dbReference type="InterPro" id="IPR001610">
    <property type="entry name" value="PAC"/>
</dbReference>
<dbReference type="InterPro" id="IPR000014">
    <property type="entry name" value="PAS"/>
</dbReference>
<keyword evidence="10" id="KW-0547">Nucleotide-binding</keyword>
<keyword evidence="19" id="KW-1185">Reference proteome</keyword>
<keyword evidence="13" id="KW-0157">Chromophore</keyword>
<proteinExistence type="predicted"/>
<keyword evidence="12" id="KW-0067">ATP-binding</keyword>
<dbReference type="SMART" id="SM00911">
    <property type="entry name" value="HWE_HK"/>
    <property type="match status" value="1"/>
</dbReference>
<evidence type="ECO:0000256" key="2">
    <source>
        <dbReference type="ARBA" id="ARBA00012438"/>
    </source>
</evidence>
<gene>
    <name evidence="18" type="ORF">ACFOD3_08165</name>
</gene>
<comment type="catalytic activity">
    <reaction evidence="1">
        <text>ATP + protein L-histidine = ADP + protein N-phospho-L-histidine.</text>
        <dbReference type="EC" id="2.7.13.3"/>
    </reaction>
</comment>
<evidence type="ECO:0000256" key="10">
    <source>
        <dbReference type="ARBA" id="ARBA00022741"/>
    </source>
</evidence>
<evidence type="ECO:0000256" key="6">
    <source>
        <dbReference type="ARBA" id="ARBA00022630"/>
    </source>
</evidence>
<evidence type="ECO:0000259" key="17">
    <source>
        <dbReference type="PROSITE" id="PS50113"/>
    </source>
</evidence>
<keyword evidence="11 18" id="KW-0418">Kinase</keyword>
<dbReference type="SUPFAM" id="SSF55874">
    <property type="entry name" value="ATPase domain of HSP90 chaperone/DNA topoisomerase II/histidine kinase"/>
    <property type="match status" value="1"/>
</dbReference>
<evidence type="ECO:0000313" key="19">
    <source>
        <dbReference type="Proteomes" id="UP001595420"/>
    </source>
</evidence>
<keyword evidence="6" id="KW-0285">Flavoprotein</keyword>
<dbReference type="PROSITE" id="PS50112">
    <property type="entry name" value="PAS"/>
    <property type="match status" value="1"/>
</dbReference>
<dbReference type="Pfam" id="PF08448">
    <property type="entry name" value="PAS_4"/>
    <property type="match status" value="1"/>
</dbReference>
<dbReference type="Pfam" id="PF07536">
    <property type="entry name" value="HWE_HK"/>
    <property type="match status" value="1"/>
</dbReference>
<dbReference type="NCBIfam" id="TIGR00229">
    <property type="entry name" value="sensory_box"/>
    <property type="match status" value="2"/>
</dbReference>
<comment type="caution">
    <text evidence="18">The sequence shown here is derived from an EMBL/GenBank/DDBJ whole genome shotgun (WGS) entry which is preliminary data.</text>
</comment>
<reference evidence="19" key="1">
    <citation type="journal article" date="2019" name="Int. J. Syst. Evol. Microbiol.">
        <title>The Global Catalogue of Microorganisms (GCM) 10K type strain sequencing project: providing services to taxonomists for standard genome sequencing and annotation.</title>
        <authorList>
            <consortium name="The Broad Institute Genomics Platform"/>
            <consortium name="The Broad Institute Genome Sequencing Center for Infectious Disease"/>
            <person name="Wu L."/>
            <person name="Ma J."/>
        </authorList>
    </citation>
    <scope>NUCLEOTIDE SEQUENCE [LARGE SCALE GENOMIC DNA]</scope>
    <source>
        <strain evidence="19">CGMCC 1.16855</strain>
    </source>
</reference>
<keyword evidence="3" id="KW-0600">Photoreceptor protein</keyword>
<keyword evidence="15" id="KW-0675">Receptor</keyword>
<dbReference type="InterPro" id="IPR013655">
    <property type="entry name" value="PAS_fold_3"/>
</dbReference>
<evidence type="ECO:0000256" key="1">
    <source>
        <dbReference type="ARBA" id="ARBA00000085"/>
    </source>
</evidence>
<sequence>MSEGAARVPAEGKAGIDWTQTSLGAQRDWPPALATIYRLMMHSRQPMFLAWGEELIFLYNAAYAPMLGNRHPEALGRPFRLIWSEVWDELLPMVQRALAGESTWGENLHLVLTRHGYPEDSWYTFSYSPAHDDQGRIAGLFCTCIETTRQVLAERALRENEGRFRALLDAAPAMMWVTDRHGSCTHLNRSWYAFTGQTPATGLGAGWLEAVHPEDRQATELLFDEAVRNRAPLRVEYRLRQADGRWRFAIDAAEPRLDAAGAYLGHVGSVLDITERREAEERQTLLAREVDHRAKNLLAVVQAAVRLTRAPDVETFSRTLQGRVSALARAHNLLAKESWAAVDLLAMLTGELLPFLGEAPGHQGRATLEGPSVALPAATAQPLAMLVHELATNAVKHGALSVETGRLRVRWTLDAGRLRFAWTETGGPPVAGTPQQPGFGTRVLDGTVRRQLGGRILMDWRPAGLACTLELPLTSQAGDAAEETGLTWNAPG</sequence>
<evidence type="ECO:0000256" key="7">
    <source>
        <dbReference type="ARBA" id="ARBA00022643"/>
    </source>
</evidence>
<accession>A0ABV7BUY3</accession>
<protein>
    <recommendedName>
        <fullName evidence="2">histidine kinase</fullName>
        <ecNumber evidence="2">2.7.13.3</ecNumber>
    </recommendedName>
</protein>
<dbReference type="PANTHER" id="PTHR41523:SF8">
    <property type="entry name" value="ETHYLENE RESPONSE SENSOR PROTEIN"/>
    <property type="match status" value="1"/>
</dbReference>
<feature type="domain" description="PAS" evidence="16">
    <location>
        <begin position="160"/>
        <end position="230"/>
    </location>
</feature>
<evidence type="ECO:0000256" key="12">
    <source>
        <dbReference type="ARBA" id="ARBA00022840"/>
    </source>
</evidence>
<evidence type="ECO:0000256" key="15">
    <source>
        <dbReference type="ARBA" id="ARBA00023170"/>
    </source>
</evidence>
<dbReference type="SMART" id="SM00091">
    <property type="entry name" value="PAS"/>
    <property type="match status" value="1"/>
</dbReference>
<evidence type="ECO:0000256" key="13">
    <source>
        <dbReference type="ARBA" id="ARBA00022991"/>
    </source>
</evidence>
<dbReference type="InterPro" id="IPR013656">
    <property type="entry name" value="PAS_4"/>
</dbReference>
<evidence type="ECO:0000256" key="11">
    <source>
        <dbReference type="ARBA" id="ARBA00022777"/>
    </source>
</evidence>
<dbReference type="InterPro" id="IPR011102">
    <property type="entry name" value="Sig_transdc_His_kinase_HWE"/>
</dbReference>
<evidence type="ECO:0000256" key="14">
    <source>
        <dbReference type="ARBA" id="ARBA00023026"/>
    </source>
</evidence>
<dbReference type="PANTHER" id="PTHR41523">
    <property type="entry name" value="TWO-COMPONENT SYSTEM SENSOR PROTEIN"/>
    <property type="match status" value="1"/>
</dbReference>